<dbReference type="EMBL" id="ABOX02000076">
    <property type="protein sequence ID" value="EEF57284.1"/>
    <property type="molecule type" value="Genomic_DNA"/>
</dbReference>
<dbReference type="InterPro" id="IPR007168">
    <property type="entry name" value="Phageshock_PspC_N"/>
</dbReference>
<evidence type="ECO:0000259" key="2">
    <source>
        <dbReference type="Pfam" id="PF04024"/>
    </source>
</evidence>
<feature type="domain" description="Phage shock protein PspC N-terminal" evidence="2">
    <location>
        <begin position="74"/>
        <end position="128"/>
    </location>
</feature>
<dbReference type="Proteomes" id="UP000003688">
    <property type="component" value="Unassembled WGS sequence"/>
</dbReference>
<gene>
    <name evidence="3" type="ORF">Cflav_PD0250</name>
</gene>
<reference evidence="3 4" key="1">
    <citation type="journal article" date="2011" name="J. Bacteriol.">
        <title>Genome sequence of 'Pedosphaera parvula' Ellin514, an aerobic Verrucomicrobial isolate from pasture soil.</title>
        <authorList>
            <person name="Kant R."/>
            <person name="van Passel M.W."/>
            <person name="Sangwan P."/>
            <person name="Palva A."/>
            <person name="Lucas S."/>
            <person name="Copeland A."/>
            <person name="Lapidus A."/>
            <person name="Glavina Del Rio T."/>
            <person name="Dalin E."/>
            <person name="Tice H."/>
            <person name="Bruce D."/>
            <person name="Goodwin L."/>
            <person name="Pitluck S."/>
            <person name="Chertkov O."/>
            <person name="Larimer F.W."/>
            <person name="Land M.L."/>
            <person name="Hauser L."/>
            <person name="Brettin T.S."/>
            <person name="Detter J.C."/>
            <person name="Han S."/>
            <person name="de Vos W.M."/>
            <person name="Janssen P.H."/>
            <person name="Smidt H."/>
        </authorList>
    </citation>
    <scope>NUCLEOTIDE SEQUENCE [LARGE SCALE GENOMIC DNA]</scope>
    <source>
        <strain evidence="3 4">Ellin514</strain>
    </source>
</reference>
<feature type="transmembrane region" description="Helical" evidence="1">
    <location>
        <begin position="6"/>
        <end position="24"/>
    </location>
</feature>
<sequence length="137" mass="14838" precursor="true">MKNSKLLVAFFAGVAVTCLCFKFFSNGSTALPRELGVIALILGAGFFTTSLISSRTEGTTGNQASNFFKFLENLRTSETDVWIGGVCGGLAASTPVPSWVWRLCFAALAFCYGTGLVAYLLFWIFIPQGDLRKQEIS</sequence>
<keyword evidence="1" id="KW-0812">Transmembrane</keyword>
<keyword evidence="1" id="KW-0472">Membrane</keyword>
<comment type="caution">
    <text evidence="3">The sequence shown here is derived from an EMBL/GenBank/DDBJ whole genome shotgun (WGS) entry which is preliminary data.</text>
</comment>
<dbReference type="STRING" id="320771.Cflav_PD0250"/>
<dbReference type="OrthoDB" id="5772680at2"/>
<organism evidence="3 4">
    <name type="scientific">Pedosphaera parvula (strain Ellin514)</name>
    <dbReference type="NCBI Taxonomy" id="320771"/>
    <lineage>
        <taxon>Bacteria</taxon>
        <taxon>Pseudomonadati</taxon>
        <taxon>Verrucomicrobiota</taxon>
        <taxon>Pedosphaerae</taxon>
        <taxon>Pedosphaerales</taxon>
        <taxon>Pedosphaeraceae</taxon>
        <taxon>Pedosphaera</taxon>
    </lineage>
</organism>
<accession>B9XSB4</accession>
<dbReference type="RefSeq" id="WP_007418697.1">
    <property type="nucleotide sequence ID" value="NZ_ABOX02000076.1"/>
</dbReference>
<dbReference type="Pfam" id="PF04024">
    <property type="entry name" value="PspC"/>
    <property type="match status" value="1"/>
</dbReference>
<proteinExistence type="predicted"/>
<keyword evidence="1" id="KW-1133">Transmembrane helix</keyword>
<protein>
    <recommendedName>
        <fullName evidence="2">Phage shock protein PspC N-terminal domain-containing protein</fullName>
    </recommendedName>
</protein>
<evidence type="ECO:0000313" key="4">
    <source>
        <dbReference type="Proteomes" id="UP000003688"/>
    </source>
</evidence>
<keyword evidence="4" id="KW-1185">Reference proteome</keyword>
<feature type="transmembrane region" description="Helical" evidence="1">
    <location>
        <begin position="99"/>
        <end position="126"/>
    </location>
</feature>
<dbReference type="AlphaFoldDB" id="B9XSB4"/>
<name>B9XSB4_PEDPL</name>
<evidence type="ECO:0000313" key="3">
    <source>
        <dbReference type="EMBL" id="EEF57284.1"/>
    </source>
</evidence>
<evidence type="ECO:0000256" key="1">
    <source>
        <dbReference type="SAM" id="Phobius"/>
    </source>
</evidence>
<feature type="transmembrane region" description="Helical" evidence="1">
    <location>
        <begin position="36"/>
        <end position="53"/>
    </location>
</feature>